<feature type="domain" description="SMODS and SLOG-associating 2TM effector" evidence="3">
    <location>
        <begin position="70"/>
        <end position="181"/>
    </location>
</feature>
<feature type="transmembrane region" description="Helical" evidence="2">
    <location>
        <begin position="81"/>
        <end position="101"/>
    </location>
</feature>
<dbReference type="EMBL" id="JMSE01001107">
    <property type="protein sequence ID" value="KDN64662.1"/>
    <property type="molecule type" value="Genomic_DNA"/>
</dbReference>
<dbReference type="InterPro" id="IPR041622">
    <property type="entry name" value="SLATT_fungi"/>
</dbReference>
<evidence type="ECO:0000313" key="5">
    <source>
        <dbReference type="Proteomes" id="UP000027238"/>
    </source>
</evidence>
<dbReference type="HOGENOM" id="CLU_058667_2_0_1"/>
<dbReference type="PANTHER" id="PTHR38793">
    <property type="entry name" value="SLATT_FUNGAL DOMAIN-CONTAINING PROTEIN-RELATED"/>
    <property type="match status" value="1"/>
</dbReference>
<proteinExistence type="predicted"/>
<dbReference type="OMA" id="EHEIAIT"/>
<dbReference type="eggNOG" id="ENOG502SNA3">
    <property type="taxonomic scope" value="Eukaryota"/>
</dbReference>
<name>A0A066X6V1_COLSU</name>
<dbReference type="Pfam" id="PF18142">
    <property type="entry name" value="SLATT_fungal"/>
    <property type="match status" value="1"/>
</dbReference>
<comment type="caution">
    <text evidence="4">The sequence shown here is derived from an EMBL/GenBank/DDBJ whole genome shotgun (WGS) entry which is preliminary data.</text>
</comment>
<dbReference type="NCBIfam" id="NF033635">
    <property type="entry name" value="SLATT_fungal"/>
    <property type="match status" value="1"/>
</dbReference>
<dbReference type="Proteomes" id="UP000027238">
    <property type="component" value="Unassembled WGS sequence"/>
</dbReference>
<dbReference type="PANTHER" id="PTHR38793:SF3">
    <property type="entry name" value="SMODS AND SLOG-ASSOCIATING 2TM EFFECTOR DOMAIN-CONTAINING PROTEIN"/>
    <property type="match status" value="1"/>
</dbReference>
<gene>
    <name evidence="4" type="ORF">CSUB01_04300</name>
</gene>
<evidence type="ECO:0000313" key="4">
    <source>
        <dbReference type="EMBL" id="KDN64662.1"/>
    </source>
</evidence>
<keyword evidence="2" id="KW-0472">Membrane</keyword>
<organism evidence="4 5">
    <name type="scientific">Colletotrichum sublineola</name>
    <name type="common">Sorghum anthracnose fungus</name>
    <dbReference type="NCBI Taxonomy" id="1173701"/>
    <lineage>
        <taxon>Eukaryota</taxon>
        <taxon>Fungi</taxon>
        <taxon>Dikarya</taxon>
        <taxon>Ascomycota</taxon>
        <taxon>Pezizomycotina</taxon>
        <taxon>Sordariomycetes</taxon>
        <taxon>Hypocreomycetidae</taxon>
        <taxon>Glomerellales</taxon>
        <taxon>Glomerellaceae</taxon>
        <taxon>Colletotrichum</taxon>
        <taxon>Colletotrichum graminicola species complex</taxon>
    </lineage>
</organism>
<dbReference type="OrthoDB" id="4472872at2759"/>
<evidence type="ECO:0000256" key="2">
    <source>
        <dbReference type="SAM" id="Phobius"/>
    </source>
</evidence>
<keyword evidence="2" id="KW-1133">Transmembrane helix</keyword>
<feature type="region of interest" description="Disordered" evidence="1">
    <location>
        <begin position="1"/>
        <end position="24"/>
    </location>
</feature>
<keyword evidence="2" id="KW-0812">Transmembrane</keyword>
<feature type="transmembrane region" description="Helical" evidence="2">
    <location>
        <begin position="113"/>
        <end position="132"/>
    </location>
</feature>
<dbReference type="AlphaFoldDB" id="A0A066X6V1"/>
<evidence type="ECO:0000259" key="3">
    <source>
        <dbReference type="Pfam" id="PF18142"/>
    </source>
</evidence>
<evidence type="ECO:0000256" key="1">
    <source>
        <dbReference type="SAM" id="MobiDB-lite"/>
    </source>
</evidence>
<protein>
    <recommendedName>
        <fullName evidence="3">SMODS and SLOG-associating 2TM effector domain-containing protein</fullName>
    </recommendedName>
</protein>
<keyword evidence="5" id="KW-1185">Reference proteome</keyword>
<reference evidence="5" key="1">
    <citation type="journal article" date="2014" name="Genome Announc.">
        <title>Draft genome sequence of Colletotrichum sublineola, a destructive pathogen of cultivated sorghum.</title>
        <authorList>
            <person name="Baroncelli R."/>
            <person name="Sanz-Martin J.M."/>
            <person name="Rech G.E."/>
            <person name="Sukno S.A."/>
            <person name="Thon M.R."/>
        </authorList>
    </citation>
    <scope>NUCLEOTIDE SEQUENCE [LARGE SCALE GENOMIC DNA]</scope>
    <source>
        <strain evidence="5">TX430BB</strain>
    </source>
</reference>
<sequence length="222" mass="24082">MSKPLPPRPSDERSPLLPLDDPDPSNLALFRRAVGINARPSISNDDGDNDDGALESARAAPPLGIYAAAIAAHRRFRTLRVAATVAVYACHAAHLVVGATLTSLGPSAGTHRVSITVLGAVNTVVAGLLTWAKGRGLPDSLRRREAEFRRLRDWIEETEALLALGVVGGSRDEVGALIDEAFGRWHLANERGEDGRFESFHDEEDDERRKGKGLTARWLRGR</sequence>
<accession>A0A066X6V1</accession>